<sequence length="174" mass="19717">MDRLYPERFPTEATLPARLLQQARYTDAWRLPLQQPALSPPALFLAVFGHRPGWLKGLFQLRNLLVRPFGLATSSRQQLDAQPDPAHCKVGDTLLGWTLYHLSEHELVIGRDNPHLDFRVVIRKQTSPTGTDALFATLCAPHNTAGRAYLRAILPFHRPGFRWLLARAVRAGRL</sequence>
<dbReference type="Proteomes" id="UP000587991">
    <property type="component" value="Unassembled WGS sequence"/>
</dbReference>
<dbReference type="InterPro" id="IPR021295">
    <property type="entry name" value="DUF2867"/>
</dbReference>
<proteinExistence type="predicted"/>
<dbReference type="RefSeq" id="WP_168877333.1">
    <property type="nucleotide sequence ID" value="NZ_JABAIM010000002.1"/>
</dbReference>
<protein>
    <submittedName>
        <fullName evidence="1">DUF2867 domain-containing protein</fullName>
    </submittedName>
</protein>
<evidence type="ECO:0000313" key="1">
    <source>
        <dbReference type="EMBL" id="NLR75684.1"/>
    </source>
</evidence>
<comment type="caution">
    <text evidence="1">The sequence shown here is derived from an EMBL/GenBank/DDBJ whole genome shotgun (WGS) entry which is preliminary data.</text>
</comment>
<name>A0A847S703_9NEIS</name>
<reference evidence="1 2" key="1">
    <citation type="submission" date="2020-04" db="EMBL/GenBank/DDBJ databases">
        <title>Draft genome of Leeia sp. IMCC25680.</title>
        <authorList>
            <person name="Song J."/>
            <person name="Cho J.-C."/>
        </authorList>
    </citation>
    <scope>NUCLEOTIDE SEQUENCE [LARGE SCALE GENOMIC DNA]</scope>
    <source>
        <strain evidence="1 2">IMCC25680</strain>
    </source>
</reference>
<evidence type="ECO:0000313" key="2">
    <source>
        <dbReference type="Proteomes" id="UP000587991"/>
    </source>
</evidence>
<organism evidence="1 2">
    <name type="scientific">Leeia aquatica</name>
    <dbReference type="NCBI Taxonomy" id="2725557"/>
    <lineage>
        <taxon>Bacteria</taxon>
        <taxon>Pseudomonadati</taxon>
        <taxon>Pseudomonadota</taxon>
        <taxon>Betaproteobacteria</taxon>
        <taxon>Neisseriales</taxon>
        <taxon>Leeiaceae</taxon>
        <taxon>Leeia</taxon>
    </lineage>
</organism>
<dbReference type="EMBL" id="JABAIM010000002">
    <property type="protein sequence ID" value="NLR75684.1"/>
    <property type="molecule type" value="Genomic_DNA"/>
</dbReference>
<keyword evidence="2" id="KW-1185">Reference proteome</keyword>
<gene>
    <name evidence="1" type="ORF">HF682_10975</name>
</gene>
<dbReference type="AlphaFoldDB" id="A0A847S703"/>
<accession>A0A847S703</accession>
<dbReference type="Pfam" id="PF11066">
    <property type="entry name" value="DUF2867"/>
    <property type="match status" value="1"/>
</dbReference>